<accession>A0ABS6KRM3</accession>
<gene>
    <name evidence="3" type="ORF">FR943_20115</name>
</gene>
<organism evidence="3 4">
    <name type="scientific">[Mycobacterium] fortunisiensis</name>
    <dbReference type="NCBI Taxonomy" id="2600579"/>
    <lineage>
        <taxon>Bacteria</taxon>
        <taxon>Bacillati</taxon>
        <taxon>Actinomycetota</taxon>
        <taxon>Actinomycetes</taxon>
        <taxon>Mycobacteriales</taxon>
        <taxon>Mycobacteriaceae</taxon>
        <taxon>Mycolicibacterium</taxon>
    </lineage>
</organism>
<evidence type="ECO:0000256" key="2">
    <source>
        <dbReference type="SAM" id="SignalP"/>
    </source>
</evidence>
<proteinExistence type="predicted"/>
<dbReference type="Proteomes" id="UP000812982">
    <property type="component" value="Unassembled WGS sequence"/>
</dbReference>
<evidence type="ECO:0000256" key="1">
    <source>
        <dbReference type="SAM" id="MobiDB-lite"/>
    </source>
</evidence>
<sequence length="126" mass="12913">MIQKHLIVSALAAGAVGTSLVLAAPAAADSKGNSTVGCSPCDRVSSAITDAATDAVKSAITGGVDVPELPESPIVEKWKDFPGKTAEKWGGFPGKTAEKWGGFPGRTAEKWGSFPSKTLKKWTGLG</sequence>
<feature type="region of interest" description="Disordered" evidence="1">
    <location>
        <begin position="86"/>
        <end position="107"/>
    </location>
</feature>
<dbReference type="RefSeq" id="WP_217160008.1">
    <property type="nucleotide sequence ID" value="NZ_VOMB01000022.1"/>
</dbReference>
<dbReference type="EMBL" id="VOMB01000022">
    <property type="protein sequence ID" value="MBU9766135.1"/>
    <property type="molecule type" value="Genomic_DNA"/>
</dbReference>
<keyword evidence="2" id="KW-0732">Signal</keyword>
<feature type="signal peptide" evidence="2">
    <location>
        <begin position="1"/>
        <end position="23"/>
    </location>
</feature>
<protein>
    <submittedName>
        <fullName evidence="3">Uncharacterized protein</fullName>
    </submittedName>
</protein>
<keyword evidence="4" id="KW-1185">Reference proteome</keyword>
<reference evidence="3 4" key="1">
    <citation type="journal article" date="2021" name="Sci. Rep.">
        <title>Phenotypic and genomic hallmarks of a novel, potentially pathogenic rapidly growing Mycobacterium species related to the Mycobacterium fortuitum complex.</title>
        <authorList>
            <person name="Gharbi R."/>
            <person name="Khanna V."/>
            <person name="Frigui W."/>
            <person name="Mhenni B."/>
            <person name="Brosch R."/>
            <person name="Mardassi H."/>
        </authorList>
    </citation>
    <scope>NUCLEOTIDE SEQUENCE [LARGE SCALE GENOMIC DNA]</scope>
    <source>
        <strain evidence="3 4">TNTM28</strain>
    </source>
</reference>
<feature type="chain" id="PRO_5046189664" evidence="2">
    <location>
        <begin position="24"/>
        <end position="126"/>
    </location>
</feature>
<evidence type="ECO:0000313" key="4">
    <source>
        <dbReference type="Proteomes" id="UP000812982"/>
    </source>
</evidence>
<evidence type="ECO:0000313" key="3">
    <source>
        <dbReference type="EMBL" id="MBU9766135.1"/>
    </source>
</evidence>
<name>A0ABS6KRM3_9MYCO</name>
<comment type="caution">
    <text evidence="3">The sequence shown here is derived from an EMBL/GenBank/DDBJ whole genome shotgun (WGS) entry which is preliminary data.</text>
</comment>